<proteinExistence type="predicted"/>
<evidence type="ECO:0008006" key="3">
    <source>
        <dbReference type="Google" id="ProtNLM"/>
    </source>
</evidence>
<accession>A0ABQ9EEN1</accession>
<dbReference type="EMBL" id="JARBDR010000908">
    <property type="protein sequence ID" value="KAJ8303799.1"/>
    <property type="molecule type" value="Genomic_DNA"/>
</dbReference>
<organism evidence="1 2">
    <name type="scientific">Tegillarca granosa</name>
    <name type="common">Malaysian cockle</name>
    <name type="synonym">Anadara granosa</name>
    <dbReference type="NCBI Taxonomy" id="220873"/>
    <lineage>
        <taxon>Eukaryota</taxon>
        <taxon>Metazoa</taxon>
        <taxon>Spiralia</taxon>
        <taxon>Lophotrochozoa</taxon>
        <taxon>Mollusca</taxon>
        <taxon>Bivalvia</taxon>
        <taxon>Autobranchia</taxon>
        <taxon>Pteriomorphia</taxon>
        <taxon>Arcoida</taxon>
        <taxon>Arcoidea</taxon>
        <taxon>Arcidae</taxon>
        <taxon>Tegillarca</taxon>
    </lineage>
</organism>
<dbReference type="Proteomes" id="UP001217089">
    <property type="component" value="Unassembled WGS sequence"/>
</dbReference>
<dbReference type="InterPro" id="IPR036615">
    <property type="entry name" value="Mur_ligase_C_dom_sf"/>
</dbReference>
<sequence>MVKVTMKVSALPVKVASQHFFNRSTSVLTWASSVRDLELSALDFCLNPVVGRTEISQKSLSTIAVVVFDVSFMLQKCRITDARLAFFSDFNLSTGDAVINGAPGEVLEGFTLNNKHLTDEGVLDCILGLAQCSWPGRNQKLEKPGITYYLDGAHTVESIQLINQLS</sequence>
<evidence type="ECO:0000313" key="1">
    <source>
        <dbReference type="EMBL" id="KAJ8303799.1"/>
    </source>
</evidence>
<dbReference type="SUPFAM" id="SSF53244">
    <property type="entry name" value="MurD-like peptide ligases, peptide-binding domain"/>
    <property type="match status" value="1"/>
</dbReference>
<gene>
    <name evidence="1" type="ORF">KUTeg_018722</name>
</gene>
<name>A0ABQ9EEN1_TEGGR</name>
<keyword evidence="2" id="KW-1185">Reference proteome</keyword>
<reference evidence="1 2" key="1">
    <citation type="submission" date="2022-12" db="EMBL/GenBank/DDBJ databases">
        <title>Chromosome-level genome of Tegillarca granosa.</title>
        <authorList>
            <person name="Kim J."/>
        </authorList>
    </citation>
    <scope>NUCLEOTIDE SEQUENCE [LARGE SCALE GENOMIC DNA]</scope>
    <source>
        <strain evidence="1">Teg-2019</strain>
        <tissue evidence="1">Adductor muscle</tissue>
    </source>
</reference>
<protein>
    <recommendedName>
        <fullName evidence="3">Folylpolyglutamate synthase</fullName>
    </recommendedName>
</protein>
<comment type="caution">
    <text evidence="1">The sequence shown here is derived from an EMBL/GenBank/DDBJ whole genome shotgun (WGS) entry which is preliminary data.</text>
</comment>
<evidence type="ECO:0000313" key="2">
    <source>
        <dbReference type="Proteomes" id="UP001217089"/>
    </source>
</evidence>